<dbReference type="SUPFAM" id="SSF51004">
    <property type="entry name" value="C-terminal (heme d1) domain of cytochrome cd1-nitrite reductase"/>
    <property type="match status" value="1"/>
</dbReference>
<accession>A0A9D1S963</accession>
<feature type="compositionally biased region" description="Polar residues" evidence="1">
    <location>
        <begin position="117"/>
        <end position="131"/>
    </location>
</feature>
<organism evidence="3 4">
    <name type="scientific">Candidatus Merdicola faecigallinarum</name>
    <dbReference type="NCBI Taxonomy" id="2840862"/>
    <lineage>
        <taxon>Bacteria</taxon>
        <taxon>Bacillati</taxon>
        <taxon>Bacillota</taxon>
        <taxon>Clostridia</taxon>
        <taxon>Candidatus Merdicola</taxon>
    </lineage>
</organism>
<proteinExistence type="predicted"/>
<dbReference type="InterPro" id="IPR019198">
    <property type="entry name" value="Beta_propeller_containing"/>
</dbReference>
<dbReference type="PIRSF" id="PIRSF006425">
    <property type="entry name" value="UCP006425_WD40"/>
    <property type="match status" value="1"/>
</dbReference>
<dbReference type="InterPro" id="IPR011048">
    <property type="entry name" value="Haem_d1_sf"/>
</dbReference>
<keyword evidence="2" id="KW-0812">Transmembrane</keyword>
<sequence length="660" mass="76477">MKSNDEFIKGIYQKYEKQVNKSQEKLEQEEPIFRTQKKKLPYFISGIGIVLIFFAIFSFLIHNETNLKIEEEKKLGSVQEVQEINLPKVENFENFYKLAKEQEESATNSRYWNETMEESATNAEKSDSVSQDGEDYSKTNIQENSVDEADIVKTDGRYIYSISHVNGKSKIIITDANLPEQLTVVSVVEEENFTPRELYLFDGKLIVIGTWDEYQYKTLVLEAEEDTSYVSKIKTVVKVYDLQEISVPKEIRRVEVEASYLSSRLIEGNLYFVCQRFVNTSQLLRGTIDEANEAEYLPIYQDSVKEEEKQIGFDEIYYFEDRNDSNYLMMAGINLKEEQKEVEIKTFLGAGEQTYCSEKNMYLATTKNSYNSKTREIENITTQILKFELKDGNINFKADTEIDGYINNQFSMDESKNYFQIATTIGNGFVIDENVSNTLYVLDENLKEVGKLENLAVGERIYSVRYTENRAYIVTFKQVDPLFVIDLQDKRNPKVLGEVKIPGYSTYLHPYDDTHMIGFGYDVTEDGKQTNGIKISMFDLTDEKNPKELHTIKIDNGQFVHSDVLYDHKALLFSKEKNIIAFPITRYQKGKSIYEADVYQYSFENGFTKKGSLQSNSENYEGRIERIIYINDMIYTIAENKIQAFHIDTLEKISEIKIGG</sequence>
<comment type="caution">
    <text evidence="3">The sequence shown here is derived from an EMBL/GenBank/DDBJ whole genome shotgun (WGS) entry which is preliminary data.</text>
</comment>
<dbReference type="Pfam" id="PF09826">
    <property type="entry name" value="Beta_propel"/>
    <property type="match status" value="1"/>
</dbReference>
<gene>
    <name evidence="3" type="ORF">IAB70_02595</name>
</gene>
<name>A0A9D1S963_9FIRM</name>
<reference evidence="3" key="2">
    <citation type="journal article" date="2021" name="PeerJ">
        <title>Extensive microbial diversity within the chicken gut microbiome revealed by metagenomics and culture.</title>
        <authorList>
            <person name="Gilroy R."/>
            <person name="Ravi A."/>
            <person name="Getino M."/>
            <person name="Pursley I."/>
            <person name="Horton D.L."/>
            <person name="Alikhan N.F."/>
            <person name="Baker D."/>
            <person name="Gharbi K."/>
            <person name="Hall N."/>
            <person name="Watson M."/>
            <person name="Adriaenssens E.M."/>
            <person name="Foster-Nyarko E."/>
            <person name="Jarju S."/>
            <person name="Secka A."/>
            <person name="Antonio M."/>
            <person name="Oren A."/>
            <person name="Chaudhuri R.R."/>
            <person name="La Ragione R."/>
            <person name="Hildebrand F."/>
            <person name="Pallen M.J."/>
        </authorList>
    </citation>
    <scope>NUCLEOTIDE SEQUENCE</scope>
    <source>
        <strain evidence="3">CHK195-15760</strain>
    </source>
</reference>
<dbReference type="AlphaFoldDB" id="A0A9D1S963"/>
<keyword evidence="2" id="KW-0472">Membrane</keyword>
<evidence type="ECO:0000256" key="2">
    <source>
        <dbReference type="SAM" id="Phobius"/>
    </source>
</evidence>
<keyword evidence="2" id="KW-1133">Transmembrane helix</keyword>
<evidence type="ECO:0000313" key="4">
    <source>
        <dbReference type="Proteomes" id="UP000824093"/>
    </source>
</evidence>
<dbReference type="InterPro" id="IPR014441">
    <property type="entry name" value="UCP006425_b-propeller"/>
</dbReference>
<protein>
    <submittedName>
        <fullName evidence="3">Beta-propeller domain-containing protein</fullName>
    </submittedName>
</protein>
<evidence type="ECO:0000313" key="3">
    <source>
        <dbReference type="EMBL" id="HIU51500.1"/>
    </source>
</evidence>
<dbReference type="Proteomes" id="UP000824093">
    <property type="component" value="Unassembled WGS sequence"/>
</dbReference>
<reference evidence="3" key="1">
    <citation type="submission" date="2020-10" db="EMBL/GenBank/DDBJ databases">
        <authorList>
            <person name="Gilroy R."/>
        </authorList>
    </citation>
    <scope>NUCLEOTIDE SEQUENCE</scope>
    <source>
        <strain evidence="3">CHK195-15760</strain>
    </source>
</reference>
<feature type="transmembrane region" description="Helical" evidence="2">
    <location>
        <begin position="40"/>
        <end position="61"/>
    </location>
</feature>
<feature type="region of interest" description="Disordered" evidence="1">
    <location>
        <begin position="117"/>
        <end position="137"/>
    </location>
</feature>
<evidence type="ECO:0000256" key="1">
    <source>
        <dbReference type="SAM" id="MobiDB-lite"/>
    </source>
</evidence>
<dbReference type="EMBL" id="DVNH01000019">
    <property type="protein sequence ID" value="HIU51500.1"/>
    <property type="molecule type" value="Genomic_DNA"/>
</dbReference>